<organism evidence="6 7">
    <name type="scientific">Helobdella robusta</name>
    <name type="common">Californian leech</name>
    <dbReference type="NCBI Taxonomy" id="6412"/>
    <lineage>
        <taxon>Eukaryota</taxon>
        <taxon>Metazoa</taxon>
        <taxon>Spiralia</taxon>
        <taxon>Lophotrochozoa</taxon>
        <taxon>Annelida</taxon>
        <taxon>Clitellata</taxon>
        <taxon>Hirudinea</taxon>
        <taxon>Rhynchobdellida</taxon>
        <taxon>Glossiphoniidae</taxon>
        <taxon>Helobdella</taxon>
    </lineage>
</organism>
<dbReference type="InterPro" id="IPR036871">
    <property type="entry name" value="PX_dom_sf"/>
</dbReference>
<feature type="domain" description="PX" evidence="3">
    <location>
        <begin position="125"/>
        <end position="241"/>
    </location>
</feature>
<dbReference type="GO" id="GO:0035091">
    <property type="term" value="F:phosphatidylinositol binding"/>
    <property type="evidence" value="ECO:0007669"/>
    <property type="project" value="InterPro"/>
</dbReference>
<dbReference type="InterPro" id="IPR000403">
    <property type="entry name" value="PI3/4_kinase_cat_dom"/>
</dbReference>
<dbReference type="Gene3D" id="2.60.40.150">
    <property type="entry name" value="C2 domain"/>
    <property type="match status" value="1"/>
</dbReference>
<proteinExistence type="predicted"/>
<evidence type="ECO:0000256" key="2">
    <source>
        <dbReference type="ARBA" id="ARBA00022777"/>
    </source>
</evidence>
<reference evidence="7" key="1">
    <citation type="submission" date="2012-12" db="EMBL/GenBank/DDBJ databases">
        <authorList>
            <person name="Hellsten U."/>
            <person name="Grimwood J."/>
            <person name="Chapman J.A."/>
            <person name="Shapiro H."/>
            <person name="Aerts A."/>
            <person name="Otillar R.P."/>
            <person name="Terry A.Y."/>
            <person name="Boore J.L."/>
            <person name="Simakov O."/>
            <person name="Marletaz F."/>
            <person name="Cho S.-J."/>
            <person name="Edsinger-Gonzales E."/>
            <person name="Havlak P."/>
            <person name="Kuo D.-H."/>
            <person name="Larsson T."/>
            <person name="Lv J."/>
            <person name="Arendt D."/>
            <person name="Savage R."/>
            <person name="Osoegawa K."/>
            <person name="de Jong P."/>
            <person name="Lindberg D.R."/>
            <person name="Seaver E.C."/>
            <person name="Weisblat D.A."/>
            <person name="Putnam N.H."/>
            <person name="Grigoriev I.V."/>
            <person name="Rokhsar D.S."/>
        </authorList>
    </citation>
    <scope>NUCLEOTIDE SEQUENCE</scope>
</reference>
<gene>
    <name evidence="6" type="primary">20195484</name>
    <name evidence="5" type="ORF">HELRODRAFT_114012</name>
</gene>
<dbReference type="GO" id="GO:0016301">
    <property type="term" value="F:kinase activity"/>
    <property type="evidence" value="ECO:0007669"/>
    <property type="project" value="UniProtKB-KW"/>
</dbReference>
<dbReference type="SUPFAM" id="SSF49562">
    <property type="entry name" value="C2 domain (Calcium/lipid-binding domain, CaLB)"/>
    <property type="match status" value="1"/>
</dbReference>
<keyword evidence="7" id="KW-1185">Reference proteome</keyword>
<dbReference type="InterPro" id="IPR036940">
    <property type="entry name" value="PI3/4_kinase_cat_sf"/>
</dbReference>
<keyword evidence="2" id="KW-0418">Kinase</keyword>
<dbReference type="EMBL" id="AMQM01006028">
    <property type="status" value="NOT_ANNOTATED_CDS"/>
    <property type="molecule type" value="Genomic_DNA"/>
</dbReference>
<dbReference type="InterPro" id="IPR001683">
    <property type="entry name" value="PX_dom"/>
</dbReference>
<dbReference type="OrthoDB" id="67688at2759"/>
<dbReference type="InterPro" id="IPR011009">
    <property type="entry name" value="Kinase-like_dom_sf"/>
</dbReference>
<dbReference type="PANTHER" id="PTHR10048">
    <property type="entry name" value="PHOSPHATIDYLINOSITOL KINASE"/>
    <property type="match status" value="1"/>
</dbReference>
<dbReference type="STRING" id="6412.T1EFY2"/>
<dbReference type="Gene3D" id="3.30.1520.10">
    <property type="entry name" value="Phox-like domain"/>
    <property type="match status" value="1"/>
</dbReference>
<dbReference type="SMART" id="SM00312">
    <property type="entry name" value="PX"/>
    <property type="match status" value="1"/>
</dbReference>
<dbReference type="Proteomes" id="UP000015101">
    <property type="component" value="Unassembled WGS sequence"/>
</dbReference>
<reference evidence="5 7" key="2">
    <citation type="journal article" date="2013" name="Nature">
        <title>Insights into bilaterian evolution from three spiralian genomes.</title>
        <authorList>
            <person name="Simakov O."/>
            <person name="Marletaz F."/>
            <person name="Cho S.J."/>
            <person name="Edsinger-Gonzales E."/>
            <person name="Havlak P."/>
            <person name="Hellsten U."/>
            <person name="Kuo D.H."/>
            <person name="Larsson T."/>
            <person name="Lv J."/>
            <person name="Arendt D."/>
            <person name="Savage R."/>
            <person name="Osoegawa K."/>
            <person name="de Jong P."/>
            <person name="Grimwood J."/>
            <person name="Chapman J.A."/>
            <person name="Shapiro H."/>
            <person name="Aerts A."/>
            <person name="Otillar R.P."/>
            <person name="Terry A.Y."/>
            <person name="Boore J.L."/>
            <person name="Grigoriev I.V."/>
            <person name="Lindberg D.R."/>
            <person name="Seaver E.C."/>
            <person name="Weisblat D.A."/>
            <person name="Putnam N.H."/>
            <person name="Rokhsar D.S."/>
        </authorList>
    </citation>
    <scope>NUCLEOTIDE SEQUENCE</scope>
</reference>
<protein>
    <recommendedName>
        <fullName evidence="8">PX domain-containing protein</fullName>
    </recommendedName>
</protein>
<reference evidence="6" key="3">
    <citation type="submission" date="2015-06" db="UniProtKB">
        <authorList>
            <consortium name="EnsemblMetazoa"/>
        </authorList>
    </citation>
    <scope>IDENTIFICATION</scope>
</reference>
<dbReference type="EMBL" id="KB097222">
    <property type="protein sequence ID" value="ESN98134.1"/>
    <property type="molecule type" value="Genomic_DNA"/>
</dbReference>
<dbReference type="eggNOG" id="KOG0905">
    <property type="taxonomic scope" value="Eukaryota"/>
</dbReference>
<sequence length="321" mass="36761">MAYVINGGDKPTERFQKFLDLCCQALNVIRRNSGLFINLLSLMSLSGIPRVDGKAPYYVRDALMPERSDAEAVAEFIRMVNTCLKSLFTQFNFFLHNLAQMKFSGHDEGMLLSFVPKTYSIQMDGRIVGLELAGIQKRYNPEKYYIYIVRVYRTNQKVPSYVLRRFSEFQELHRKIISTFPLVQWPTLSGKFILGRSHVKSVAEARKSELEVFIKSLLNMTKEISEHDLIYTFFHPMLRDEQELKTNQLKLKEVPQSPTSPGGARHTARVIDGSIKLNIFYKTYGLTVMVMHVKGLGLSSSGDPPSPYVKLYLLPDPMKLT</sequence>
<dbReference type="SUPFAM" id="SSF64268">
    <property type="entry name" value="PX domain"/>
    <property type="match status" value="1"/>
</dbReference>
<evidence type="ECO:0000259" key="4">
    <source>
        <dbReference type="PROSITE" id="PS50290"/>
    </source>
</evidence>
<evidence type="ECO:0000313" key="5">
    <source>
        <dbReference type="EMBL" id="ESN98134.1"/>
    </source>
</evidence>
<dbReference type="PROSITE" id="PS50290">
    <property type="entry name" value="PI3_4_KINASE_3"/>
    <property type="match status" value="1"/>
</dbReference>
<feature type="domain" description="PI3K/PI4K catalytic" evidence="4">
    <location>
        <begin position="1"/>
        <end position="88"/>
    </location>
</feature>
<dbReference type="GeneID" id="20195484"/>
<dbReference type="RefSeq" id="XP_009023824.1">
    <property type="nucleotide sequence ID" value="XM_009025576.1"/>
</dbReference>
<evidence type="ECO:0008006" key="8">
    <source>
        <dbReference type="Google" id="ProtNLM"/>
    </source>
</evidence>
<evidence type="ECO:0000313" key="6">
    <source>
        <dbReference type="EnsemblMetazoa" id="HelroP114012"/>
    </source>
</evidence>
<dbReference type="Pfam" id="PF00787">
    <property type="entry name" value="PX"/>
    <property type="match status" value="1"/>
</dbReference>
<dbReference type="InterPro" id="IPR015433">
    <property type="entry name" value="PI3/4_kinase"/>
</dbReference>
<accession>T1EFY2</accession>
<dbReference type="KEGG" id="hro:HELRODRAFT_114012"/>
<evidence type="ECO:0000313" key="7">
    <source>
        <dbReference type="Proteomes" id="UP000015101"/>
    </source>
</evidence>
<name>T1EFY2_HELRO</name>
<evidence type="ECO:0000256" key="1">
    <source>
        <dbReference type="ARBA" id="ARBA00022679"/>
    </source>
</evidence>
<dbReference type="Gene3D" id="1.10.1070.11">
    <property type="entry name" value="Phosphatidylinositol 3-/4-kinase, catalytic domain"/>
    <property type="match status" value="1"/>
</dbReference>
<dbReference type="GO" id="GO:0046854">
    <property type="term" value="P:phosphatidylinositol phosphate biosynthetic process"/>
    <property type="evidence" value="ECO:0007669"/>
    <property type="project" value="InterPro"/>
</dbReference>
<dbReference type="CTD" id="20195484"/>
<dbReference type="HOGENOM" id="CLU_867604_0_0_1"/>
<evidence type="ECO:0000259" key="3">
    <source>
        <dbReference type="PROSITE" id="PS50195"/>
    </source>
</evidence>
<dbReference type="AlphaFoldDB" id="T1EFY2"/>
<keyword evidence="1" id="KW-0808">Transferase</keyword>
<dbReference type="CDD" id="cd06883">
    <property type="entry name" value="PX_PI3K_C2"/>
    <property type="match status" value="1"/>
</dbReference>
<dbReference type="InParanoid" id="T1EFY2"/>
<dbReference type="OMA" id="QCELVAM"/>
<dbReference type="FunFam" id="3.30.1520.10:FF:000006">
    <property type="entry name" value="Phosphatidylinositol 4-phosphate 3-kinase C2 domain-containing subunit alpha"/>
    <property type="match status" value="1"/>
</dbReference>
<dbReference type="PANTHER" id="PTHR10048:SF14">
    <property type="entry name" value="LD28067P"/>
    <property type="match status" value="1"/>
</dbReference>
<dbReference type="PROSITE" id="PS50195">
    <property type="entry name" value="PX"/>
    <property type="match status" value="1"/>
</dbReference>
<dbReference type="SUPFAM" id="SSF56112">
    <property type="entry name" value="Protein kinase-like (PK-like)"/>
    <property type="match status" value="1"/>
</dbReference>
<dbReference type="EnsemblMetazoa" id="HelroT114012">
    <property type="protein sequence ID" value="HelroP114012"/>
    <property type="gene ID" value="HelroG114012"/>
</dbReference>
<dbReference type="InterPro" id="IPR035892">
    <property type="entry name" value="C2_domain_sf"/>
</dbReference>